<protein>
    <submittedName>
        <fullName evidence="3">Putative secreted protein</fullName>
    </submittedName>
</protein>
<evidence type="ECO:0000256" key="1">
    <source>
        <dbReference type="SAM" id="MobiDB-lite"/>
    </source>
</evidence>
<dbReference type="AlphaFoldDB" id="A0A6B0TYD8"/>
<reference evidence="3" key="1">
    <citation type="submission" date="2019-12" db="EMBL/GenBank/DDBJ databases">
        <title>An insight into the sialome of adult female Ixodes ricinus ticks feeding for 6 days.</title>
        <authorList>
            <person name="Perner J."/>
            <person name="Ribeiro J.M.C."/>
        </authorList>
    </citation>
    <scope>NUCLEOTIDE SEQUENCE</scope>
    <source>
        <strain evidence="3">Semi-engorged</strain>
        <tissue evidence="3">Salivary glands</tissue>
    </source>
</reference>
<feature type="region of interest" description="Disordered" evidence="1">
    <location>
        <begin position="37"/>
        <end position="58"/>
    </location>
</feature>
<evidence type="ECO:0000313" key="3">
    <source>
        <dbReference type="EMBL" id="MXU84338.1"/>
    </source>
</evidence>
<name>A0A6B0TYD8_IXORI</name>
<sequence length="80" mass="8838">MRIKSAGMFWKTPQGKGALANLLLWLRELLAAEQASVRTTTHSNHRDKNAATGTHQDDWNQMLLVSTSTVNKESSTSGQL</sequence>
<feature type="chain" id="PRO_5025479592" evidence="2">
    <location>
        <begin position="32"/>
        <end position="80"/>
    </location>
</feature>
<dbReference type="EMBL" id="GIFC01002255">
    <property type="protein sequence ID" value="MXU84338.1"/>
    <property type="molecule type" value="Transcribed_RNA"/>
</dbReference>
<evidence type="ECO:0000256" key="2">
    <source>
        <dbReference type="SAM" id="SignalP"/>
    </source>
</evidence>
<proteinExistence type="predicted"/>
<keyword evidence="2" id="KW-0732">Signal</keyword>
<organism evidence="3">
    <name type="scientific">Ixodes ricinus</name>
    <name type="common">Common tick</name>
    <name type="synonym">Acarus ricinus</name>
    <dbReference type="NCBI Taxonomy" id="34613"/>
    <lineage>
        <taxon>Eukaryota</taxon>
        <taxon>Metazoa</taxon>
        <taxon>Ecdysozoa</taxon>
        <taxon>Arthropoda</taxon>
        <taxon>Chelicerata</taxon>
        <taxon>Arachnida</taxon>
        <taxon>Acari</taxon>
        <taxon>Parasitiformes</taxon>
        <taxon>Ixodida</taxon>
        <taxon>Ixodoidea</taxon>
        <taxon>Ixodidae</taxon>
        <taxon>Ixodinae</taxon>
        <taxon>Ixodes</taxon>
    </lineage>
</organism>
<accession>A0A6B0TYD8</accession>
<feature type="signal peptide" evidence="2">
    <location>
        <begin position="1"/>
        <end position="31"/>
    </location>
</feature>